<feature type="domain" description="HMA" evidence="1">
    <location>
        <begin position="3"/>
        <end position="57"/>
    </location>
</feature>
<protein>
    <submittedName>
        <fullName evidence="2">Heavy-metal-associated domain-containing protein</fullName>
    </submittedName>
</protein>
<dbReference type="SUPFAM" id="SSF55008">
    <property type="entry name" value="HMA, heavy metal-associated domain"/>
    <property type="match status" value="1"/>
</dbReference>
<dbReference type="Proteomes" id="UP001269144">
    <property type="component" value="Unassembled WGS sequence"/>
</dbReference>
<keyword evidence="3" id="KW-1185">Reference proteome</keyword>
<reference evidence="3" key="1">
    <citation type="submission" date="2023-07" db="EMBL/GenBank/DDBJ databases">
        <title>Paracoccus sp. MBLB3053 whole genome sequence.</title>
        <authorList>
            <person name="Hwang C.Y."/>
            <person name="Cho E.-S."/>
            <person name="Seo M.-J."/>
        </authorList>
    </citation>
    <scope>NUCLEOTIDE SEQUENCE [LARGE SCALE GENOMIC DNA]</scope>
    <source>
        <strain evidence="3">MBLB3053</strain>
    </source>
</reference>
<dbReference type="EMBL" id="JAVQLW010000001">
    <property type="protein sequence ID" value="MDS9466127.1"/>
    <property type="molecule type" value="Genomic_DNA"/>
</dbReference>
<dbReference type="Gene3D" id="3.30.70.100">
    <property type="match status" value="1"/>
</dbReference>
<evidence type="ECO:0000313" key="2">
    <source>
        <dbReference type="EMBL" id="MDS9466127.1"/>
    </source>
</evidence>
<evidence type="ECO:0000259" key="1">
    <source>
        <dbReference type="Pfam" id="PF00403"/>
    </source>
</evidence>
<dbReference type="InterPro" id="IPR036163">
    <property type="entry name" value="HMA_dom_sf"/>
</dbReference>
<dbReference type="RefSeq" id="WP_311158319.1">
    <property type="nucleotide sequence ID" value="NZ_JAVQLW010000001.1"/>
</dbReference>
<sequence>MKLRVDDMSCRHCTDTIEKAISDAGGRASADLDSRTVEIESLDEARAMQVIREAGYEPQPA</sequence>
<proteinExistence type="predicted"/>
<dbReference type="Pfam" id="PF00403">
    <property type="entry name" value="HMA"/>
    <property type="match status" value="1"/>
</dbReference>
<organism evidence="2 3">
    <name type="scientific">Paracoccus aurantius</name>
    <dbReference type="NCBI Taxonomy" id="3073814"/>
    <lineage>
        <taxon>Bacteria</taxon>
        <taxon>Pseudomonadati</taxon>
        <taxon>Pseudomonadota</taxon>
        <taxon>Alphaproteobacteria</taxon>
        <taxon>Rhodobacterales</taxon>
        <taxon>Paracoccaceae</taxon>
        <taxon>Paracoccus</taxon>
    </lineage>
</organism>
<gene>
    <name evidence="2" type="ORF">RGQ15_00855</name>
</gene>
<evidence type="ECO:0000313" key="3">
    <source>
        <dbReference type="Proteomes" id="UP001269144"/>
    </source>
</evidence>
<name>A0ABU2HMY1_9RHOB</name>
<accession>A0ABU2HMY1</accession>
<dbReference type="InterPro" id="IPR006121">
    <property type="entry name" value="HMA_dom"/>
</dbReference>
<comment type="caution">
    <text evidence="2">The sequence shown here is derived from an EMBL/GenBank/DDBJ whole genome shotgun (WGS) entry which is preliminary data.</text>
</comment>
<dbReference type="CDD" id="cd00371">
    <property type="entry name" value="HMA"/>
    <property type="match status" value="1"/>
</dbReference>